<dbReference type="EMBL" id="GBEZ01023174">
    <property type="protein sequence ID" value="JAC63696.1"/>
    <property type="molecule type" value="Transcribed_RNA"/>
</dbReference>
<accession>A0A061QZI4</accession>
<dbReference type="AlphaFoldDB" id="A0A061QZI4"/>
<gene>
    <name evidence="1" type="ORF">TSPGSL018_19988</name>
</gene>
<evidence type="ECO:0000313" key="1">
    <source>
        <dbReference type="EMBL" id="JAC63696.1"/>
    </source>
</evidence>
<proteinExistence type="predicted"/>
<name>A0A061QZI4_9CHLO</name>
<feature type="non-terminal residue" evidence="1">
    <location>
        <position position="89"/>
    </location>
</feature>
<organism evidence="1">
    <name type="scientific">Tetraselmis sp. GSL018</name>
    <dbReference type="NCBI Taxonomy" id="582737"/>
    <lineage>
        <taxon>Eukaryota</taxon>
        <taxon>Viridiplantae</taxon>
        <taxon>Chlorophyta</taxon>
        <taxon>core chlorophytes</taxon>
        <taxon>Chlorodendrophyceae</taxon>
        <taxon>Chlorodendrales</taxon>
        <taxon>Chlorodendraceae</taxon>
        <taxon>Tetraselmis</taxon>
    </lineage>
</organism>
<reference evidence="1" key="1">
    <citation type="submission" date="2014-05" db="EMBL/GenBank/DDBJ databases">
        <title>The transcriptome of the halophilic microalga Tetraselmis sp. GSL018 isolated from the Great Salt Lake, Utah.</title>
        <authorList>
            <person name="Jinkerson R.E."/>
            <person name="D'Adamo S."/>
            <person name="Posewitz M.C."/>
        </authorList>
    </citation>
    <scope>NUCLEOTIDE SEQUENCE</scope>
    <source>
        <strain evidence="1">GSL018</strain>
    </source>
</reference>
<protein>
    <submittedName>
        <fullName evidence="1">Uncharacterized protein</fullName>
    </submittedName>
</protein>
<feature type="non-terminal residue" evidence="1">
    <location>
        <position position="1"/>
    </location>
</feature>
<sequence>NKSLSYICEVFGYKFCLLMYSQHLTLGSVPVSSIRLRNSCSHKYESWRCSVSKPPSFPRITALPNQSIGRSSRTTLCASLQSQGLSKYT</sequence>